<evidence type="ECO:0000256" key="12">
    <source>
        <dbReference type="ARBA" id="ARBA00052293"/>
    </source>
</evidence>
<name>A0A2B7ZGJ8_9EURO</name>
<dbReference type="GO" id="GO:0005737">
    <property type="term" value="C:cytoplasm"/>
    <property type="evidence" value="ECO:0007669"/>
    <property type="project" value="UniProtKB-SubCell"/>
</dbReference>
<keyword evidence="8" id="KW-0464">Manganese</keyword>
<evidence type="ECO:0000256" key="5">
    <source>
        <dbReference type="ARBA" id="ARBA00022723"/>
    </source>
</evidence>
<evidence type="ECO:0000313" key="15">
    <source>
        <dbReference type="EMBL" id="PGH32460.1"/>
    </source>
</evidence>
<gene>
    <name evidence="15" type="ORF">GX50_04760</name>
</gene>
<evidence type="ECO:0000256" key="11">
    <source>
        <dbReference type="ARBA" id="ARBA00050886"/>
    </source>
</evidence>
<reference evidence="15 16" key="1">
    <citation type="submission" date="2017-10" db="EMBL/GenBank/DDBJ databases">
        <title>Comparative genomics in systemic dimorphic fungi from Ajellomycetaceae.</title>
        <authorList>
            <person name="Munoz J.F."/>
            <person name="Mcewen J.G."/>
            <person name="Clay O.K."/>
            <person name="Cuomo C.A."/>
        </authorList>
    </citation>
    <scope>NUCLEOTIDE SEQUENCE [LARGE SCALE GENOMIC DNA]</scope>
    <source>
        <strain evidence="15 16">UAMH4076</strain>
    </source>
</reference>
<feature type="compositionally biased region" description="Polar residues" evidence="14">
    <location>
        <begin position="838"/>
        <end position="847"/>
    </location>
</feature>
<sequence length="870" mass="96794">MADPGEAVYCTMLLSDSYLPGAMVLAHSLRDNGSKAKLAVLVTLDSLKISTIDELKTIYNDIIPITRFVNRSPANLYLMDRPDLISTFSKIELWRQTQYSKIVYIDADVVSLRAPDELLKLNTHFAAVPDIGWPDCFNTGLMVLRPNMQDYYSLLALAQRGISFDGADQGLLNMHFGKWDRLSFAYNCTPSGHYQYIPAFRHFGSTISLVHYIGMRKPWNLPRQAFPLESPYNQLLGRWWATYDRHYRPVDKPTPQPTARAEITEQKAAGRTSKAHAEYTPVWSGGHDWDRPHMQETDREPTEPLERMHAPEIPYAQVYPQTHTYSPDPSAPAPAEVEVEVEVEVEPGAQTQAYGAIQQRDEPHGFEPIRFPGVPHIIDNRVQTQAYGAIQQRDEPHGFEPSRLSEVPHIIDNATVLESGAVAARPISPPPQRKTPERSHDFVISAVPQYVHGEEHVSAYRPSPPYPPDAPSDSKEVSILGGPPIADVTDVSIHQHLPQKLTEQIKPPEFEQITAPFQGPEPPKEAPELSFIPPRTEWDPSRAPPPVDSKPEASSLPSHTYTMSEDMQLFQPPKSYPEAPKDMYYQVPPKQPETKSLAPIFPWEAYAPKPTRVFLDESAEPGAITESHSKLLAKGEGGIVDSGGPASVGTPPSEDPWLSYVRSNAWDEVPEIERYMRAIQRPRRGQVQVLKAGATSTTRETERRRPSLRLTDFPTEVERPSLPVTPAPVPRSQYIDELDSETGRGKGGEGDDNLPPAAGVPSQENWNPVERLEELHRRQSALLDETHGGSPELEVRAIPKRKMPGECGGEGEDKQGLSTLLENVAAAAAAHVPPPTFTDPSFGSASQTERRSSLEEAVDPGNDRVKDLRV</sequence>
<dbReference type="PANTHER" id="PTHR11183">
    <property type="entry name" value="GLYCOGENIN SUBFAMILY MEMBER"/>
    <property type="match status" value="1"/>
</dbReference>
<accession>A0A2B7ZGJ8</accession>
<evidence type="ECO:0000256" key="3">
    <source>
        <dbReference type="ARBA" id="ARBA00022490"/>
    </source>
</evidence>
<feature type="region of interest" description="Disordered" evidence="14">
    <location>
        <begin position="683"/>
        <end position="765"/>
    </location>
</feature>
<feature type="region of interest" description="Disordered" evidence="14">
    <location>
        <begin position="457"/>
        <end position="476"/>
    </location>
</feature>
<dbReference type="InterPro" id="IPR029044">
    <property type="entry name" value="Nucleotide-diphossugar_trans"/>
</dbReference>
<evidence type="ECO:0000313" key="16">
    <source>
        <dbReference type="Proteomes" id="UP000226031"/>
    </source>
</evidence>
<evidence type="ECO:0000256" key="8">
    <source>
        <dbReference type="ARBA" id="ARBA00023211"/>
    </source>
</evidence>
<dbReference type="STRING" id="73230.A0A2B7ZGJ8"/>
<dbReference type="GO" id="GO:0046872">
    <property type="term" value="F:metal ion binding"/>
    <property type="evidence" value="ECO:0007669"/>
    <property type="project" value="UniProtKB-KW"/>
</dbReference>
<dbReference type="Gene3D" id="3.90.550.10">
    <property type="entry name" value="Spore Coat Polysaccharide Biosynthesis Protein SpsA, Chain A"/>
    <property type="match status" value="1"/>
</dbReference>
<keyword evidence="16" id="KW-1185">Reference proteome</keyword>
<dbReference type="InterPro" id="IPR002495">
    <property type="entry name" value="Glyco_trans_8"/>
</dbReference>
<dbReference type="Pfam" id="PF01501">
    <property type="entry name" value="Glyco_transf_8"/>
    <property type="match status" value="1"/>
</dbReference>
<comment type="caution">
    <text evidence="15">The sequence shown here is derived from an EMBL/GenBank/DDBJ whole genome shotgun (WGS) entry which is preliminary data.</text>
</comment>
<keyword evidence="7" id="KW-0325">Glycoprotein</keyword>
<dbReference type="VEuPathDB" id="FungiDB:EMCG_00972"/>
<evidence type="ECO:0000256" key="14">
    <source>
        <dbReference type="SAM" id="MobiDB-lite"/>
    </source>
</evidence>
<comment type="function">
    <text evidence="13">Self-glucosylating initiator of glycogen synthesis. It catalyzes the formation of a short alpha (1,4)-glucosyl chain covalently attached via a glucose 1-O-tyrosyl linkage to internal tyrosine residues and these chains act as primers for the elongation reaction catalyzed by glycogen synthase.</text>
</comment>
<keyword evidence="6" id="KW-0320">Glycogen biosynthesis</keyword>
<dbReference type="FunFam" id="3.90.550.10:FF:000092">
    <property type="entry name" value="Glycogenin 2"/>
    <property type="match status" value="1"/>
</dbReference>
<evidence type="ECO:0000256" key="13">
    <source>
        <dbReference type="ARBA" id="ARBA00057883"/>
    </source>
</evidence>
<comment type="catalytic activity">
    <reaction evidence="11">
        <text>[1,4-alpha-D-glucosyl](n)-L-tyrosyl-[glycogenin] + UDP-alpha-D-glucose = [1,4-alpha-D-glucosyl](n+1)-L-tyrosyl-[glycogenin] + UDP + H(+)</text>
        <dbReference type="Rhea" id="RHEA:56560"/>
        <dbReference type="Rhea" id="RHEA-COMP:14606"/>
        <dbReference type="Rhea" id="RHEA-COMP:14607"/>
        <dbReference type="ChEBI" id="CHEBI:15378"/>
        <dbReference type="ChEBI" id="CHEBI:58223"/>
        <dbReference type="ChEBI" id="CHEBI:58885"/>
        <dbReference type="ChEBI" id="CHEBI:140574"/>
        <dbReference type="EC" id="2.4.1.186"/>
    </reaction>
</comment>
<feature type="region of interest" description="Disordered" evidence="14">
    <location>
        <begin position="635"/>
        <end position="656"/>
    </location>
</feature>
<feature type="region of interest" description="Disordered" evidence="14">
    <location>
        <begin position="831"/>
        <end position="870"/>
    </location>
</feature>
<evidence type="ECO:0000256" key="10">
    <source>
        <dbReference type="ARBA" id="ARBA00038934"/>
    </source>
</evidence>
<feature type="compositionally biased region" description="Polar residues" evidence="14">
    <location>
        <begin position="555"/>
        <end position="565"/>
    </location>
</feature>
<comment type="catalytic activity">
    <reaction evidence="12">
        <text>L-tyrosyl-[glycogenin] + UDP-alpha-D-glucose = alpha-D-glucosyl-L-tyrosyl-[glycogenin] + UDP + H(+)</text>
        <dbReference type="Rhea" id="RHEA:23360"/>
        <dbReference type="Rhea" id="RHEA-COMP:14604"/>
        <dbReference type="Rhea" id="RHEA-COMP:14605"/>
        <dbReference type="ChEBI" id="CHEBI:15378"/>
        <dbReference type="ChEBI" id="CHEBI:46858"/>
        <dbReference type="ChEBI" id="CHEBI:58223"/>
        <dbReference type="ChEBI" id="CHEBI:58885"/>
        <dbReference type="ChEBI" id="CHEBI:140573"/>
        <dbReference type="EC" id="2.4.1.186"/>
    </reaction>
</comment>
<dbReference type="GO" id="GO:0008466">
    <property type="term" value="F:glycogenin glucosyltransferase activity"/>
    <property type="evidence" value="ECO:0007669"/>
    <property type="project" value="UniProtKB-EC"/>
</dbReference>
<feature type="region of interest" description="Disordered" evidence="14">
    <location>
        <begin position="513"/>
        <end position="590"/>
    </location>
</feature>
<proteinExistence type="inferred from homology"/>
<keyword evidence="5" id="KW-0479">Metal-binding</keyword>
<dbReference type="InterPro" id="IPR050587">
    <property type="entry name" value="GNT1/Glycosyltrans_8"/>
</dbReference>
<protein>
    <recommendedName>
        <fullName evidence="10">glycogenin glucosyltransferase</fullName>
        <ecNumber evidence="10">2.4.1.186</ecNumber>
    </recommendedName>
</protein>
<dbReference type="SUPFAM" id="SSF53448">
    <property type="entry name" value="Nucleotide-diphospho-sugar transferases"/>
    <property type="match status" value="1"/>
</dbReference>
<evidence type="ECO:0000256" key="4">
    <source>
        <dbReference type="ARBA" id="ARBA00022679"/>
    </source>
</evidence>
<dbReference type="EC" id="2.4.1.186" evidence="10"/>
<keyword evidence="3" id="KW-0963">Cytoplasm</keyword>
<evidence type="ECO:0000256" key="7">
    <source>
        <dbReference type="ARBA" id="ARBA00023180"/>
    </source>
</evidence>
<evidence type="ECO:0000256" key="2">
    <source>
        <dbReference type="ARBA" id="ARBA00004496"/>
    </source>
</evidence>
<evidence type="ECO:0000256" key="6">
    <source>
        <dbReference type="ARBA" id="ARBA00023056"/>
    </source>
</evidence>
<keyword evidence="4 15" id="KW-0808">Transferase</keyword>
<dbReference type="EMBL" id="PDND01000092">
    <property type="protein sequence ID" value="PGH32460.1"/>
    <property type="molecule type" value="Genomic_DNA"/>
</dbReference>
<feature type="compositionally biased region" description="Basic and acidic residues" evidence="14">
    <location>
        <begin position="861"/>
        <end position="870"/>
    </location>
</feature>
<dbReference type="AlphaFoldDB" id="A0A2B7ZGJ8"/>
<comment type="cofactor">
    <cofactor evidence="1">
        <name>Mn(2+)</name>
        <dbReference type="ChEBI" id="CHEBI:29035"/>
    </cofactor>
</comment>
<evidence type="ECO:0000256" key="1">
    <source>
        <dbReference type="ARBA" id="ARBA00001936"/>
    </source>
</evidence>
<dbReference type="Proteomes" id="UP000226031">
    <property type="component" value="Unassembled WGS sequence"/>
</dbReference>
<comment type="similarity">
    <text evidence="9">Belongs to the glycosyltransferase 8 family. Glycogenin subfamily.</text>
</comment>
<evidence type="ECO:0000256" key="9">
    <source>
        <dbReference type="ARBA" id="ARBA00038162"/>
    </source>
</evidence>
<dbReference type="GO" id="GO:0005978">
    <property type="term" value="P:glycogen biosynthetic process"/>
    <property type="evidence" value="ECO:0007669"/>
    <property type="project" value="UniProtKB-KW"/>
</dbReference>
<organism evidence="15 16">
    <name type="scientific">[Emmonsia] crescens</name>
    <dbReference type="NCBI Taxonomy" id="73230"/>
    <lineage>
        <taxon>Eukaryota</taxon>
        <taxon>Fungi</taxon>
        <taxon>Dikarya</taxon>
        <taxon>Ascomycota</taxon>
        <taxon>Pezizomycotina</taxon>
        <taxon>Eurotiomycetes</taxon>
        <taxon>Eurotiomycetidae</taxon>
        <taxon>Onygenales</taxon>
        <taxon>Ajellomycetaceae</taxon>
        <taxon>Emergomyces</taxon>
    </lineage>
</organism>
<comment type="subcellular location">
    <subcellularLocation>
        <location evidence="2">Cytoplasm</location>
    </subcellularLocation>
</comment>
<dbReference type="CDD" id="cd02537">
    <property type="entry name" value="GT8_Glycogenin"/>
    <property type="match status" value="1"/>
</dbReference>